<organism evidence="1 2">
    <name type="scientific">Trueperella bonasi</name>
    <dbReference type="NCBI Taxonomy" id="312286"/>
    <lineage>
        <taxon>Bacteria</taxon>
        <taxon>Bacillati</taxon>
        <taxon>Actinomycetota</taxon>
        <taxon>Actinomycetes</taxon>
        <taxon>Actinomycetales</taxon>
        <taxon>Actinomycetaceae</taxon>
        <taxon>Trueperella</taxon>
    </lineage>
</organism>
<sequence length="61" mass="6297">MQVRAGDGGNDVIVKIVFADPAELDGNRAEVDVPSDADGAWNKDAGIGRIPPAFSGFGIAR</sequence>
<reference evidence="1 2" key="1">
    <citation type="submission" date="2023-07" db="EMBL/GenBank/DDBJ databases">
        <title>Sequencing the genomes of 1000 actinobacteria strains.</title>
        <authorList>
            <person name="Klenk H.-P."/>
        </authorList>
    </citation>
    <scope>NUCLEOTIDE SEQUENCE [LARGE SCALE GENOMIC DNA]</scope>
    <source>
        <strain evidence="1 2">DSM 17163</strain>
    </source>
</reference>
<evidence type="ECO:0000313" key="2">
    <source>
        <dbReference type="Proteomes" id="UP001243212"/>
    </source>
</evidence>
<dbReference type="Proteomes" id="UP001243212">
    <property type="component" value="Unassembled WGS sequence"/>
</dbReference>
<dbReference type="EMBL" id="JAUSQX010000001">
    <property type="protein sequence ID" value="MDP9805897.1"/>
    <property type="molecule type" value="Genomic_DNA"/>
</dbReference>
<accession>A0ABT9NEU9</accession>
<comment type="caution">
    <text evidence="1">The sequence shown here is derived from an EMBL/GenBank/DDBJ whole genome shotgun (WGS) entry which is preliminary data.</text>
</comment>
<gene>
    <name evidence="1" type="ORF">J2S70_000479</name>
</gene>
<keyword evidence="2" id="KW-1185">Reference proteome</keyword>
<proteinExistence type="predicted"/>
<evidence type="ECO:0000313" key="1">
    <source>
        <dbReference type="EMBL" id="MDP9805897.1"/>
    </source>
</evidence>
<name>A0ABT9NEU9_9ACTO</name>
<protein>
    <submittedName>
        <fullName evidence="1">Uncharacterized protein</fullName>
    </submittedName>
</protein>